<dbReference type="SUPFAM" id="SSF141868">
    <property type="entry name" value="EAL domain-like"/>
    <property type="match status" value="1"/>
</dbReference>
<feature type="transmembrane region" description="Helical" evidence="1">
    <location>
        <begin position="98"/>
        <end position="119"/>
    </location>
</feature>
<dbReference type="Pfam" id="PF00990">
    <property type="entry name" value="GGDEF"/>
    <property type="match status" value="1"/>
</dbReference>
<dbReference type="CDD" id="cd01948">
    <property type="entry name" value="EAL"/>
    <property type="match status" value="1"/>
</dbReference>
<accession>A0A8J7TSI0</accession>
<dbReference type="Gene3D" id="3.30.70.270">
    <property type="match status" value="1"/>
</dbReference>
<evidence type="ECO:0000259" key="2">
    <source>
        <dbReference type="PROSITE" id="PS50883"/>
    </source>
</evidence>
<dbReference type="Gene3D" id="3.20.20.450">
    <property type="entry name" value="EAL domain"/>
    <property type="match status" value="1"/>
</dbReference>
<dbReference type="InterPro" id="IPR029787">
    <property type="entry name" value="Nucleotide_cyclase"/>
</dbReference>
<proteinExistence type="predicted"/>
<dbReference type="EMBL" id="JAFKGL010000010">
    <property type="protein sequence ID" value="MBN9412376.1"/>
    <property type="molecule type" value="Genomic_DNA"/>
</dbReference>
<gene>
    <name evidence="3" type="ORF">J0H12_00420</name>
</gene>
<evidence type="ECO:0000313" key="3">
    <source>
        <dbReference type="EMBL" id="MBN9412376.1"/>
    </source>
</evidence>
<dbReference type="InterPro" id="IPR035919">
    <property type="entry name" value="EAL_sf"/>
</dbReference>
<feature type="domain" description="EAL" evidence="2">
    <location>
        <begin position="296"/>
        <end position="549"/>
    </location>
</feature>
<dbReference type="AlphaFoldDB" id="A0A8J7TSI0"/>
<dbReference type="InterPro" id="IPR043128">
    <property type="entry name" value="Rev_trsase/Diguanyl_cyclase"/>
</dbReference>
<name>A0A8J7TSI0_9PROT</name>
<dbReference type="SMART" id="SM00052">
    <property type="entry name" value="EAL"/>
    <property type="match status" value="1"/>
</dbReference>
<protein>
    <submittedName>
        <fullName evidence="3">EAL domain-containing protein</fullName>
    </submittedName>
</protein>
<reference evidence="3" key="1">
    <citation type="submission" date="2021-02" db="EMBL/GenBank/DDBJ databases">
        <title>Thiocyanate and organic carbon inputs drive convergent selection for specific autotrophic Afipia and Thiobacillus strains within complex microbiomes.</title>
        <authorList>
            <person name="Huddy R.J."/>
            <person name="Sachdeva R."/>
            <person name="Kadzinga F."/>
            <person name="Kantor R.S."/>
            <person name="Harrison S.T.L."/>
            <person name="Banfield J.F."/>
        </authorList>
    </citation>
    <scope>NUCLEOTIDE SEQUENCE</scope>
    <source>
        <strain evidence="3">SCN18_10_11_15_R4_P_38_20</strain>
    </source>
</reference>
<dbReference type="InterPro" id="IPR050706">
    <property type="entry name" value="Cyclic-di-GMP_PDE-like"/>
</dbReference>
<dbReference type="Proteomes" id="UP000664414">
    <property type="component" value="Unassembled WGS sequence"/>
</dbReference>
<evidence type="ECO:0000256" key="1">
    <source>
        <dbReference type="SAM" id="Phobius"/>
    </source>
</evidence>
<sequence>MNQNTGKMIQSYLNPKGLKKLMALSFIFGLLMMSNLLVYTMGGTKFAYVHGFYIPIILSGIIFSARGGIITAFLASLLAGPSMPFDVALEIAQPSQSWLLRSLFFFLVGGLSGIGAKIVKTYLQDLEKRLITDSVTQLLNSRGLIEEWQQNFIHKQDIKSSLVIMRIHELASLEAILKPDEMDQLFKNISQSLKNIVKDLGIIATLETGTFALLLQDTKKTKETIAKCRHKLGNVFTINDIPVFVNIFYGIAEIQNPKEPFIDFLYRGRIAAEKAIRNNSEIASFENEDETQLLRNAKIIHDLSSAISLGELELFYQPQINLGTGQVERLEALVRWHHPELGMISPAEFIPLAEGTLLINPFTKWLLDQTISQLAFWLRESFDVCLSINFSMKNFQDSMMIDHIHETLRKYKIPAQNLEIEITETAFTDNLQHVAKVLHTLREIGVRIAIDDFGTGQSSLHYLLELPFDVLKIDQVFTRNMLKNLGAEAIVRNAILLGHELNLEVVAEGVQSEAEFRKLKDLKCDYGQGFYFARPMAADSIMPWLLKKLT</sequence>
<comment type="caution">
    <text evidence="3">The sequence shown here is derived from an EMBL/GenBank/DDBJ whole genome shotgun (WGS) entry which is preliminary data.</text>
</comment>
<keyword evidence="1" id="KW-1133">Transmembrane helix</keyword>
<organism evidence="3 4">
    <name type="scientific">Candidatus Paracaedimonas acanthamoebae</name>
    <dbReference type="NCBI Taxonomy" id="244581"/>
    <lineage>
        <taxon>Bacteria</taxon>
        <taxon>Pseudomonadati</taxon>
        <taxon>Pseudomonadota</taxon>
        <taxon>Alphaproteobacteria</taxon>
        <taxon>Holosporales</taxon>
        <taxon>Caedimonadaceae</taxon>
        <taxon>Candidatus Paracaedimonas</taxon>
    </lineage>
</organism>
<dbReference type="PROSITE" id="PS50883">
    <property type="entry name" value="EAL"/>
    <property type="match status" value="1"/>
</dbReference>
<feature type="transmembrane region" description="Helical" evidence="1">
    <location>
        <begin position="21"/>
        <end position="40"/>
    </location>
</feature>
<dbReference type="SUPFAM" id="SSF55073">
    <property type="entry name" value="Nucleotide cyclase"/>
    <property type="match status" value="1"/>
</dbReference>
<dbReference type="SMART" id="SM00267">
    <property type="entry name" value="GGDEF"/>
    <property type="match status" value="1"/>
</dbReference>
<dbReference type="InterPro" id="IPR001633">
    <property type="entry name" value="EAL_dom"/>
</dbReference>
<evidence type="ECO:0000313" key="4">
    <source>
        <dbReference type="Proteomes" id="UP000664414"/>
    </source>
</evidence>
<dbReference type="GO" id="GO:0071111">
    <property type="term" value="F:cyclic-guanylate-specific phosphodiesterase activity"/>
    <property type="evidence" value="ECO:0007669"/>
    <property type="project" value="InterPro"/>
</dbReference>
<keyword evidence="1" id="KW-0812">Transmembrane</keyword>
<dbReference type="PANTHER" id="PTHR33121:SF71">
    <property type="entry name" value="OXYGEN SENSOR PROTEIN DOSP"/>
    <property type="match status" value="1"/>
</dbReference>
<keyword evidence="1" id="KW-0472">Membrane</keyword>
<dbReference type="Pfam" id="PF00563">
    <property type="entry name" value="EAL"/>
    <property type="match status" value="1"/>
</dbReference>
<dbReference type="PANTHER" id="PTHR33121">
    <property type="entry name" value="CYCLIC DI-GMP PHOSPHODIESTERASE PDEF"/>
    <property type="match status" value="1"/>
</dbReference>
<dbReference type="InterPro" id="IPR000160">
    <property type="entry name" value="GGDEF_dom"/>
</dbReference>
<feature type="transmembrane region" description="Helical" evidence="1">
    <location>
        <begin position="52"/>
        <end position="78"/>
    </location>
</feature>